<dbReference type="STRING" id="1888891.DSOL_1263"/>
<dbReference type="EMBL" id="MLBF01000006">
    <property type="protein sequence ID" value="OLN32817.1"/>
    <property type="molecule type" value="Genomic_DNA"/>
</dbReference>
<dbReference type="Gene3D" id="3.90.1010.10">
    <property type="match status" value="1"/>
</dbReference>
<sequence>MYSQKVMELLKCPQNVGTMQNSDGEGTIEDPNKGDALTIYIRVQFRIITEISFVAIGSTAAVTTGSLITVLAKGKCIDEAMTISEQDVLQYLDCLPEEERQCANLGVSALRKAIENYAVKRGIFCCHIDTEVSSASKFNFSVKK</sequence>
<name>A0A1Q8QZQ1_9FIRM</name>
<dbReference type="Proteomes" id="UP000186102">
    <property type="component" value="Unassembled WGS sequence"/>
</dbReference>
<dbReference type="AlphaFoldDB" id="A0A1Q8QZQ1"/>
<dbReference type="RefSeq" id="WP_075363998.1">
    <property type="nucleotide sequence ID" value="NZ_MLBF01000006.1"/>
</dbReference>
<organism evidence="2 3">
    <name type="scientific">Desulfosporosinus metallidurans</name>
    <dbReference type="NCBI Taxonomy" id="1888891"/>
    <lineage>
        <taxon>Bacteria</taxon>
        <taxon>Bacillati</taxon>
        <taxon>Bacillota</taxon>
        <taxon>Clostridia</taxon>
        <taxon>Eubacteriales</taxon>
        <taxon>Desulfitobacteriaceae</taxon>
        <taxon>Desulfosporosinus</taxon>
    </lineage>
</organism>
<feature type="domain" description="NIF system FeS cluster assembly NifU N-terminal" evidence="1">
    <location>
        <begin position="1"/>
        <end position="121"/>
    </location>
</feature>
<dbReference type="GO" id="GO:0005506">
    <property type="term" value="F:iron ion binding"/>
    <property type="evidence" value="ECO:0007669"/>
    <property type="project" value="InterPro"/>
</dbReference>
<dbReference type="Pfam" id="PF01592">
    <property type="entry name" value="NifU_N"/>
    <property type="match status" value="1"/>
</dbReference>
<protein>
    <submittedName>
        <fullName evidence="2">Iron-sulfur cluster assembly scaffold protein IscU/NifU-like</fullName>
    </submittedName>
</protein>
<evidence type="ECO:0000313" key="3">
    <source>
        <dbReference type="Proteomes" id="UP000186102"/>
    </source>
</evidence>
<reference evidence="2 3" key="1">
    <citation type="submission" date="2016-09" db="EMBL/GenBank/DDBJ databases">
        <title>Complete genome of Desulfosporosinus sp. OL.</title>
        <authorList>
            <person name="Mardanov A."/>
            <person name="Beletsky A."/>
            <person name="Panova A."/>
            <person name="Karnachuk O."/>
            <person name="Ravin N."/>
        </authorList>
    </citation>
    <scope>NUCLEOTIDE SEQUENCE [LARGE SCALE GENOMIC DNA]</scope>
    <source>
        <strain evidence="2 3">OL</strain>
    </source>
</reference>
<evidence type="ECO:0000259" key="1">
    <source>
        <dbReference type="Pfam" id="PF01592"/>
    </source>
</evidence>
<dbReference type="GO" id="GO:0051536">
    <property type="term" value="F:iron-sulfur cluster binding"/>
    <property type="evidence" value="ECO:0007669"/>
    <property type="project" value="InterPro"/>
</dbReference>
<comment type="caution">
    <text evidence="2">The sequence shown here is derived from an EMBL/GenBank/DDBJ whole genome shotgun (WGS) entry which is preliminary data.</text>
</comment>
<keyword evidence="3" id="KW-1185">Reference proteome</keyword>
<dbReference type="SUPFAM" id="SSF82649">
    <property type="entry name" value="SufE/NifU"/>
    <property type="match status" value="1"/>
</dbReference>
<evidence type="ECO:0000313" key="2">
    <source>
        <dbReference type="EMBL" id="OLN32817.1"/>
    </source>
</evidence>
<accession>A0A1Q8QZQ1</accession>
<proteinExistence type="predicted"/>
<dbReference type="PANTHER" id="PTHR10093">
    <property type="entry name" value="IRON-SULFUR CLUSTER ASSEMBLY ENZYME NIFU HOMOLOG"/>
    <property type="match status" value="1"/>
</dbReference>
<dbReference type="GO" id="GO:0016226">
    <property type="term" value="P:iron-sulfur cluster assembly"/>
    <property type="evidence" value="ECO:0007669"/>
    <property type="project" value="InterPro"/>
</dbReference>
<dbReference type="InterPro" id="IPR002871">
    <property type="entry name" value="NIF_FeS_clus_asmbl_NifU_N"/>
</dbReference>
<gene>
    <name evidence="2" type="ORF">DSOL_1263</name>
</gene>